<evidence type="ECO:0000256" key="1">
    <source>
        <dbReference type="SAM" id="SignalP"/>
    </source>
</evidence>
<feature type="domain" description="Carbohydrate-binding" evidence="2">
    <location>
        <begin position="53"/>
        <end position="212"/>
    </location>
</feature>
<gene>
    <name evidence="3" type="ORF">FTUN_6430</name>
</gene>
<dbReference type="InterPro" id="IPR010502">
    <property type="entry name" value="Carb-bd_dom_fam9"/>
</dbReference>
<dbReference type="GO" id="GO:0004553">
    <property type="term" value="F:hydrolase activity, hydrolyzing O-glycosyl compounds"/>
    <property type="evidence" value="ECO:0007669"/>
    <property type="project" value="InterPro"/>
</dbReference>
<dbReference type="AlphaFoldDB" id="A0A6M5YXW0"/>
<dbReference type="GO" id="GO:0030246">
    <property type="term" value="F:carbohydrate binding"/>
    <property type="evidence" value="ECO:0007669"/>
    <property type="project" value="InterPro"/>
</dbReference>
<dbReference type="KEGG" id="ftj:FTUN_6430"/>
<name>A0A6M5YXW0_9BACT</name>
<organism evidence="3 4">
    <name type="scientific">Frigoriglobus tundricola</name>
    <dbReference type="NCBI Taxonomy" id="2774151"/>
    <lineage>
        <taxon>Bacteria</taxon>
        <taxon>Pseudomonadati</taxon>
        <taxon>Planctomycetota</taxon>
        <taxon>Planctomycetia</taxon>
        <taxon>Gemmatales</taxon>
        <taxon>Gemmataceae</taxon>
        <taxon>Frigoriglobus</taxon>
    </lineage>
</organism>
<evidence type="ECO:0000313" key="4">
    <source>
        <dbReference type="Proteomes" id="UP000503447"/>
    </source>
</evidence>
<sequence length="361" mass="40557">MPGRRVFVLALPLVLGAAVAVPAADPPVETETLAPCPHPRGYVCYRASAPVAVDGDLKDAAWEAAPWSDEFGDIEGAKKPKPRHRTRVKMLWDDEALYIAAELEEPHVWATLKDHDCVIFADNDFEVFLDPDGDNHLYGELELNALNTTWDLLLTKPYKDGGRAVTAWEIMGLKTAVKVDGTLNDPSDTDKGWTVEIKWPWKGLTELASEKQVPIPPVDGSQYRINFSRVEWDVDTANGKYTKVKNRPEHNWVWSPQGVIDMHRPERWGYVQFSTAKPGTAAFKPDPDWTVRDNLHRAYYAQHAHRQKHGKYAPTAADLGLKLPADRLGVETTRSGFEMGWTDDKAAKPRYTITHDGRISK</sequence>
<dbReference type="EMBL" id="CP053452">
    <property type="protein sequence ID" value="QJW98835.1"/>
    <property type="molecule type" value="Genomic_DNA"/>
</dbReference>
<reference evidence="4" key="1">
    <citation type="submission" date="2020-05" db="EMBL/GenBank/DDBJ databases">
        <title>Frigoriglobus tundricola gen. nov., sp. nov., a psychrotolerant cellulolytic planctomycete of the family Gemmataceae with two divergent copies of 16S rRNA gene.</title>
        <authorList>
            <person name="Kulichevskaya I.S."/>
            <person name="Ivanova A.A."/>
            <person name="Naumoff D.G."/>
            <person name="Beletsky A.V."/>
            <person name="Rijpstra W.I.C."/>
            <person name="Sinninghe Damste J.S."/>
            <person name="Mardanov A.V."/>
            <person name="Ravin N.V."/>
            <person name="Dedysh S.N."/>
        </authorList>
    </citation>
    <scope>NUCLEOTIDE SEQUENCE [LARGE SCALE GENOMIC DNA]</scope>
    <source>
        <strain evidence="4">PL17</strain>
    </source>
</reference>
<dbReference type="CDD" id="cd09620">
    <property type="entry name" value="CBM9_like_3"/>
    <property type="match status" value="1"/>
</dbReference>
<accession>A0A6M5YXW0</accession>
<dbReference type="PANTHER" id="PTHR35532:SF5">
    <property type="entry name" value="CARBOHYDRATE-BINDING DOMAIN-CONTAINING PROTEIN"/>
    <property type="match status" value="1"/>
</dbReference>
<feature type="signal peptide" evidence="1">
    <location>
        <begin position="1"/>
        <end position="23"/>
    </location>
</feature>
<protein>
    <recommendedName>
        <fullName evidence="2">Carbohydrate-binding domain-containing protein</fullName>
    </recommendedName>
</protein>
<keyword evidence="4" id="KW-1185">Reference proteome</keyword>
<dbReference type="Proteomes" id="UP000503447">
    <property type="component" value="Chromosome"/>
</dbReference>
<dbReference type="PANTHER" id="PTHR35532">
    <property type="entry name" value="SIMILAR TO POLYHYDROXYALKANOATE DEPOLYMERASE"/>
    <property type="match status" value="1"/>
</dbReference>
<keyword evidence="1" id="KW-0732">Signal</keyword>
<evidence type="ECO:0000259" key="2">
    <source>
        <dbReference type="Pfam" id="PF06452"/>
    </source>
</evidence>
<dbReference type="RefSeq" id="WP_171473919.1">
    <property type="nucleotide sequence ID" value="NZ_CP053452.2"/>
</dbReference>
<dbReference type="GO" id="GO:0016052">
    <property type="term" value="P:carbohydrate catabolic process"/>
    <property type="evidence" value="ECO:0007669"/>
    <property type="project" value="InterPro"/>
</dbReference>
<proteinExistence type="predicted"/>
<dbReference type="Pfam" id="PF06452">
    <property type="entry name" value="CBM9_1"/>
    <property type="match status" value="1"/>
</dbReference>
<evidence type="ECO:0000313" key="3">
    <source>
        <dbReference type="EMBL" id="QJW98835.1"/>
    </source>
</evidence>
<dbReference type="SUPFAM" id="SSF49344">
    <property type="entry name" value="CBD9-like"/>
    <property type="match status" value="1"/>
</dbReference>
<dbReference type="Gene3D" id="2.60.40.1190">
    <property type="match status" value="1"/>
</dbReference>
<feature type="chain" id="PRO_5026653383" description="Carbohydrate-binding domain-containing protein" evidence="1">
    <location>
        <begin position="24"/>
        <end position="361"/>
    </location>
</feature>